<evidence type="ECO:0000313" key="2">
    <source>
        <dbReference type="EMBL" id="ALA13229.1"/>
    </source>
</evidence>
<evidence type="ECO:0000256" key="1">
    <source>
        <dbReference type="SAM" id="Phobius"/>
    </source>
</evidence>
<dbReference type="KEGG" id="vg:26633459"/>
<feature type="transmembrane region" description="Helical" evidence="1">
    <location>
        <begin position="101"/>
        <end position="125"/>
    </location>
</feature>
<dbReference type="OrthoDB" id="15514at10239"/>
<protein>
    <submittedName>
        <fullName evidence="2">Uncharacterized protein</fullName>
    </submittedName>
</protein>
<gene>
    <name evidence="2" type="ORF">TSARBOMBA_196</name>
</gene>
<name>A0A0K2D078_9CAUD</name>
<sequence length="176" mass="19426">MITANIRARKLTEGVEYIPFKKVTVTKTEDESVFMVNSLIEEVMQEVDGKRVKKVKKMKKLLKVTMSVLGMTLNTAPKAFAATAAVTSSAITPAMIFKYGLMVAGVAVAVGVVTAIVMLAVAGIYRMFRKKQEADAWSQDILRGLVQVLISIPSVYLLYYLAKLLFDNLDFLKLAL</sequence>
<dbReference type="RefSeq" id="YP_009207011.1">
    <property type="nucleotide sequence ID" value="NC_028890.1"/>
</dbReference>
<organism evidence="2 3">
    <name type="scientific">Bacillus phage TsarBomba</name>
    <dbReference type="NCBI Taxonomy" id="1690456"/>
    <lineage>
        <taxon>Viruses</taxon>
        <taxon>Duplodnaviria</taxon>
        <taxon>Heunggongvirae</taxon>
        <taxon>Uroviricota</taxon>
        <taxon>Caudoviricetes</taxon>
        <taxon>Herelleviridae</taxon>
        <taxon>Bastillevirinae</taxon>
        <taxon>Tsarbombavirus</taxon>
        <taxon>Tsarbombavirus tsarbomba</taxon>
    </lineage>
</organism>
<feature type="transmembrane region" description="Helical" evidence="1">
    <location>
        <begin position="61"/>
        <end position="81"/>
    </location>
</feature>
<dbReference type="GeneID" id="26633459"/>
<keyword evidence="1" id="KW-0472">Membrane</keyword>
<proteinExistence type="predicted"/>
<dbReference type="Proteomes" id="UP000204602">
    <property type="component" value="Segment"/>
</dbReference>
<dbReference type="EMBL" id="KT224359">
    <property type="protein sequence ID" value="ALA13229.1"/>
    <property type="molecule type" value="Genomic_DNA"/>
</dbReference>
<evidence type="ECO:0000313" key="3">
    <source>
        <dbReference type="Proteomes" id="UP000204602"/>
    </source>
</evidence>
<keyword evidence="1" id="KW-1133">Transmembrane helix</keyword>
<reference evidence="2 3" key="1">
    <citation type="journal article" date="2015" name="Genome Announc.">
        <title>Complete Genome Sequence of Bacillus cereus Group Phage TsarBomba.</title>
        <authorList>
            <person name="Erill I."/>
            <person name="Caruso S.M."/>
        </authorList>
    </citation>
    <scope>NUCLEOTIDE SEQUENCE [LARGE SCALE GENOMIC DNA]</scope>
</reference>
<keyword evidence="1" id="KW-0812">Transmembrane</keyword>
<keyword evidence="3" id="KW-1185">Reference proteome</keyword>
<accession>A0A0K2D078</accession>
<feature type="transmembrane region" description="Helical" evidence="1">
    <location>
        <begin position="145"/>
        <end position="162"/>
    </location>
</feature>